<dbReference type="RefSeq" id="WP_000035036.1">
    <property type="nucleotide sequence ID" value="NZ_FWYW01000010.1"/>
</dbReference>
<gene>
    <name evidence="1" type="ORF">BACERE00174_00050</name>
</gene>
<sequence>MANYLAQRIIDEVYTYAYVVSRRPDLKSGIDSYLIKNGREDLIANIPLPGNSL</sequence>
<protein>
    <submittedName>
        <fullName evidence="1">Uncharacterized protein</fullName>
    </submittedName>
</protein>
<dbReference type="AlphaFoldDB" id="A0A7D8D130"/>
<evidence type="ECO:0000313" key="2">
    <source>
        <dbReference type="Proteomes" id="UP000194422"/>
    </source>
</evidence>
<comment type="caution">
    <text evidence="1">The sequence shown here is derived from an EMBL/GenBank/DDBJ whole genome shotgun (WGS) entry which is preliminary data.</text>
</comment>
<dbReference type="EMBL" id="FWYW01000010">
    <property type="protein sequence ID" value="SMD58931.1"/>
    <property type="molecule type" value="Genomic_DNA"/>
</dbReference>
<organism evidence="1 2">
    <name type="scientific">Bacillus paranthracis</name>
    <dbReference type="NCBI Taxonomy" id="2026186"/>
    <lineage>
        <taxon>Bacteria</taxon>
        <taxon>Bacillati</taxon>
        <taxon>Bacillota</taxon>
        <taxon>Bacilli</taxon>
        <taxon>Bacillales</taxon>
        <taxon>Bacillaceae</taxon>
        <taxon>Bacillus</taxon>
        <taxon>Bacillus cereus group</taxon>
    </lineage>
</organism>
<dbReference type="Proteomes" id="UP000194422">
    <property type="component" value="Unassembled WGS sequence"/>
</dbReference>
<evidence type="ECO:0000313" key="1">
    <source>
        <dbReference type="EMBL" id="SMD58931.1"/>
    </source>
</evidence>
<name>A0A7D8D130_9BACI</name>
<reference evidence="1 2" key="1">
    <citation type="submission" date="2017-04" db="EMBL/GenBank/DDBJ databases">
        <authorList>
            <person name="Criscuolo A."/>
        </authorList>
    </citation>
    <scope>NUCLEOTIDE SEQUENCE [LARGE SCALE GENOMIC DNA]</scope>
    <source>
        <strain evidence="1">16-00174</strain>
    </source>
</reference>
<proteinExistence type="predicted"/>
<accession>A0A7D8D130</accession>